<gene>
    <name evidence="1" type="ORF">LPLAT_LOCUS295</name>
</gene>
<dbReference type="Proteomes" id="UP001497644">
    <property type="component" value="Chromosome 1"/>
</dbReference>
<dbReference type="EMBL" id="OZ034824">
    <property type="protein sequence ID" value="CAL1673387.1"/>
    <property type="molecule type" value="Genomic_DNA"/>
</dbReference>
<organism evidence="1 2">
    <name type="scientific">Lasius platythorax</name>
    <dbReference type="NCBI Taxonomy" id="488582"/>
    <lineage>
        <taxon>Eukaryota</taxon>
        <taxon>Metazoa</taxon>
        <taxon>Ecdysozoa</taxon>
        <taxon>Arthropoda</taxon>
        <taxon>Hexapoda</taxon>
        <taxon>Insecta</taxon>
        <taxon>Pterygota</taxon>
        <taxon>Neoptera</taxon>
        <taxon>Endopterygota</taxon>
        <taxon>Hymenoptera</taxon>
        <taxon>Apocrita</taxon>
        <taxon>Aculeata</taxon>
        <taxon>Formicoidea</taxon>
        <taxon>Formicidae</taxon>
        <taxon>Formicinae</taxon>
        <taxon>Lasius</taxon>
        <taxon>Lasius</taxon>
    </lineage>
</organism>
<accession>A0AAV2N1T3</accession>
<sequence>MPGCTRRSCIDSQIQRQRSGGALGARRSWVMECTVTLLWEIRDSPGKGRGSERIAGRDIERLPRTIAIYVLYAPLFRLTVRWL</sequence>
<name>A0AAV2N1T3_9HYME</name>
<proteinExistence type="predicted"/>
<dbReference type="AlphaFoldDB" id="A0AAV2N1T3"/>
<protein>
    <submittedName>
        <fullName evidence="1">Uncharacterized protein</fullName>
    </submittedName>
</protein>
<reference evidence="1 2" key="1">
    <citation type="submission" date="2024-04" db="EMBL/GenBank/DDBJ databases">
        <authorList>
            <consortium name="Molecular Ecology Group"/>
        </authorList>
    </citation>
    <scope>NUCLEOTIDE SEQUENCE [LARGE SCALE GENOMIC DNA]</scope>
</reference>
<keyword evidence="2" id="KW-1185">Reference proteome</keyword>
<evidence type="ECO:0000313" key="2">
    <source>
        <dbReference type="Proteomes" id="UP001497644"/>
    </source>
</evidence>
<evidence type="ECO:0000313" key="1">
    <source>
        <dbReference type="EMBL" id="CAL1673387.1"/>
    </source>
</evidence>